<dbReference type="WBParaSite" id="JU765_v2.g4739.t1">
    <property type="protein sequence ID" value="JU765_v2.g4739.t1"/>
    <property type="gene ID" value="JU765_v2.g4739"/>
</dbReference>
<accession>A0AC34R9Y0</accession>
<evidence type="ECO:0000313" key="2">
    <source>
        <dbReference type="WBParaSite" id="JU765_v2.g4739.t1"/>
    </source>
</evidence>
<dbReference type="Proteomes" id="UP000887576">
    <property type="component" value="Unplaced"/>
</dbReference>
<protein>
    <submittedName>
        <fullName evidence="2">Peptidase S1 domain-containing protein</fullName>
    </submittedName>
</protein>
<evidence type="ECO:0000313" key="1">
    <source>
        <dbReference type="Proteomes" id="UP000887576"/>
    </source>
</evidence>
<name>A0AC34R9Y0_9BILA</name>
<reference evidence="2" key="1">
    <citation type="submission" date="2022-11" db="UniProtKB">
        <authorList>
            <consortium name="WormBaseParasite"/>
        </authorList>
    </citation>
    <scope>IDENTIFICATION</scope>
</reference>
<sequence length="204" mass="22462">MITVDDGLNKAEFLVAAGWGDNFNYLRNSTETTDPTEIDKLIVKSGTTTLNERILTLTNDERCSELINGSGGIPDFEYFICHHGVNSGALPGDSGGPLMALRNNTWIQVGVASWAIFKHRPNNRLDLTEFLVYIRVKSYCNWIAKTTNNEVQCQDSQEESNPPDGSADDKNEKEVTQIPSPNSAANGFFLVVGLYLIGLVLVFS</sequence>
<proteinExistence type="predicted"/>
<organism evidence="1 2">
    <name type="scientific">Panagrolaimus sp. JU765</name>
    <dbReference type="NCBI Taxonomy" id="591449"/>
    <lineage>
        <taxon>Eukaryota</taxon>
        <taxon>Metazoa</taxon>
        <taxon>Ecdysozoa</taxon>
        <taxon>Nematoda</taxon>
        <taxon>Chromadorea</taxon>
        <taxon>Rhabditida</taxon>
        <taxon>Tylenchina</taxon>
        <taxon>Panagrolaimomorpha</taxon>
        <taxon>Panagrolaimoidea</taxon>
        <taxon>Panagrolaimidae</taxon>
        <taxon>Panagrolaimus</taxon>
    </lineage>
</organism>